<gene>
    <name evidence="2" type="ORF">FKV68_22915</name>
</gene>
<reference evidence="2 3" key="1">
    <citation type="submission" date="2019-06" db="EMBL/GenBank/DDBJ databases">
        <title>Complete genome sequence of Ensifer mexicanus ITTG R7 isolated from nodules of Acacia angustissima (Mill.) Kuntze.</title>
        <authorList>
            <person name="Rincon-Rosales R."/>
            <person name="Rogel M.A."/>
            <person name="Guerrero G."/>
            <person name="Rincon-Molina C.I."/>
            <person name="Lopez-Lopez A."/>
            <person name="Martinez-Romero E."/>
        </authorList>
    </citation>
    <scope>NUCLEOTIDE SEQUENCE [LARGE SCALE GENOMIC DNA]</scope>
    <source>
        <strain evidence="2 3">ITTG R7</strain>
        <plasmid evidence="3">pemeittgr7b</plasmid>
    </source>
</reference>
<geneLocation type="plasmid" evidence="3">
    <name>pemeittgr7b</name>
</geneLocation>
<evidence type="ECO:0000256" key="1">
    <source>
        <dbReference type="SAM" id="MobiDB-lite"/>
    </source>
</evidence>
<proteinExistence type="predicted"/>
<dbReference type="RefSeq" id="WP_180942176.1">
    <property type="nucleotide sequence ID" value="NZ_CP041240.1"/>
</dbReference>
<accession>A0A859QQC0</accession>
<dbReference type="AlphaFoldDB" id="A0A859QQC0"/>
<sequence length="80" mass="8595">MPNWENVAVAPANGGNELLKDGTGSGGEKDFACGKFDPEKRPKKGDKYHITATPEHGTFAMDWTATCTFSGETSAFKVQD</sequence>
<organism evidence="2 3">
    <name type="scientific">Sinorhizobium mexicanum</name>
    <dbReference type="NCBI Taxonomy" id="375549"/>
    <lineage>
        <taxon>Bacteria</taxon>
        <taxon>Pseudomonadati</taxon>
        <taxon>Pseudomonadota</taxon>
        <taxon>Alphaproteobacteria</taxon>
        <taxon>Hyphomicrobiales</taxon>
        <taxon>Rhizobiaceae</taxon>
        <taxon>Sinorhizobium/Ensifer group</taxon>
        <taxon>Sinorhizobium</taxon>
    </lineage>
</organism>
<feature type="region of interest" description="Disordered" evidence="1">
    <location>
        <begin position="1"/>
        <end position="47"/>
    </location>
</feature>
<evidence type="ECO:0000313" key="2">
    <source>
        <dbReference type="EMBL" id="QLL64297.1"/>
    </source>
</evidence>
<protein>
    <submittedName>
        <fullName evidence="2">Uncharacterized protein</fullName>
    </submittedName>
</protein>
<evidence type="ECO:0000313" key="3">
    <source>
        <dbReference type="Proteomes" id="UP000510721"/>
    </source>
</evidence>
<keyword evidence="3" id="KW-1185">Reference proteome</keyword>
<dbReference type="KEGG" id="emx:FKV68_22915"/>
<dbReference type="Proteomes" id="UP000510721">
    <property type="component" value="Plasmid pEmeITTGR7b"/>
</dbReference>
<keyword evidence="2" id="KW-0614">Plasmid</keyword>
<feature type="compositionally biased region" description="Basic and acidic residues" evidence="1">
    <location>
        <begin position="27"/>
        <end position="47"/>
    </location>
</feature>
<dbReference type="EMBL" id="CP041240">
    <property type="protein sequence ID" value="QLL64297.1"/>
    <property type="molecule type" value="Genomic_DNA"/>
</dbReference>
<name>A0A859QQC0_9HYPH</name>